<dbReference type="Gene3D" id="3.30.559.10">
    <property type="entry name" value="Chloramphenicol acetyltransferase-like domain"/>
    <property type="match status" value="1"/>
</dbReference>
<organism evidence="2 3">
    <name type="scientific">Acinetobacter puyangensis</name>
    <dbReference type="NCBI Taxonomy" id="1096779"/>
    <lineage>
        <taxon>Bacteria</taxon>
        <taxon>Pseudomonadati</taxon>
        <taxon>Pseudomonadota</taxon>
        <taxon>Gammaproteobacteria</taxon>
        <taxon>Moraxellales</taxon>
        <taxon>Moraxellaceae</taxon>
        <taxon>Acinetobacter</taxon>
    </lineage>
</organism>
<evidence type="ECO:0000259" key="1">
    <source>
        <dbReference type="Pfam" id="PF00668"/>
    </source>
</evidence>
<dbReference type="EMBL" id="OANT01000011">
    <property type="protein sequence ID" value="SNX46386.1"/>
    <property type="molecule type" value="Genomic_DNA"/>
</dbReference>
<dbReference type="AlphaFoldDB" id="A0A240ECV6"/>
<dbReference type="GO" id="GO:0005737">
    <property type="term" value="C:cytoplasm"/>
    <property type="evidence" value="ECO:0007669"/>
    <property type="project" value="TreeGrafter"/>
</dbReference>
<dbReference type="PANTHER" id="PTHR45527:SF1">
    <property type="entry name" value="FATTY ACID SYNTHASE"/>
    <property type="match status" value="1"/>
</dbReference>
<sequence>MQIKTSEPLTRAQHSMWVGHQHHGSLPFHTAEWLVIEGPLNRELFHQAVTATLTEAKALHWRVVERNGKFYRQDDVPVREPDFIDLSALNEVALNQWLEQHVMPAFDPVQGHLYDYTFVHLDQQRYGMFLRAHHVALDGYAYGLLINRFIDYYQALCHQVDLKNKPFDHYSKFLAEEQQYLDSAQAEADLIFWKQNFSGELAPKKRLKRSLKEPFTQGYRFEDVIDLTTQQQLNTLASELKLPSAMIVMAVFMAYMIKQEDHHQQCFGIPLLSRLGTSALRIPCLTMNIIPLRLDTTGSENLSEIVALLATRFTQIRPYQRCYFEQLRFVLEDFQPFENILFGPVVNWIPFPLPEHFEGCQLKKTTISAGPIEDFDMAISNKLVDGQERLYLAIDGHPELYTVQSLEHYWHDVMAMLKHWLDQPSLCLKDLNIRVPLPK</sequence>
<dbReference type="GO" id="GO:0043041">
    <property type="term" value="P:amino acid activation for nonribosomal peptide biosynthetic process"/>
    <property type="evidence" value="ECO:0007669"/>
    <property type="project" value="TreeGrafter"/>
</dbReference>
<reference evidence="3" key="1">
    <citation type="submission" date="2016-09" db="EMBL/GenBank/DDBJ databases">
        <authorList>
            <person name="Varghese N."/>
            <person name="Submissions S."/>
        </authorList>
    </citation>
    <scope>NUCLEOTIDE SEQUENCE [LARGE SCALE GENOMIC DNA]</scope>
    <source>
        <strain evidence="3">ANC 4466</strain>
    </source>
</reference>
<proteinExistence type="predicted"/>
<dbReference type="GO" id="GO:0003824">
    <property type="term" value="F:catalytic activity"/>
    <property type="evidence" value="ECO:0007669"/>
    <property type="project" value="InterPro"/>
</dbReference>
<gene>
    <name evidence="2" type="ORF">SAMN05421731_11135</name>
</gene>
<dbReference type="RefSeq" id="WP_097080132.1">
    <property type="nucleotide sequence ID" value="NZ_BAABHT010000004.1"/>
</dbReference>
<dbReference type="GO" id="GO:0031177">
    <property type="term" value="F:phosphopantetheine binding"/>
    <property type="evidence" value="ECO:0007669"/>
    <property type="project" value="TreeGrafter"/>
</dbReference>
<dbReference type="Pfam" id="PF00668">
    <property type="entry name" value="Condensation"/>
    <property type="match status" value="1"/>
</dbReference>
<dbReference type="PANTHER" id="PTHR45527">
    <property type="entry name" value="NONRIBOSOMAL PEPTIDE SYNTHETASE"/>
    <property type="match status" value="1"/>
</dbReference>
<dbReference type="Proteomes" id="UP000219042">
    <property type="component" value="Unassembled WGS sequence"/>
</dbReference>
<name>A0A240ECV6_9GAMM</name>
<dbReference type="Gene3D" id="3.30.559.30">
    <property type="entry name" value="Nonribosomal peptide synthetase, condensation domain"/>
    <property type="match status" value="1"/>
</dbReference>
<keyword evidence="3" id="KW-1185">Reference proteome</keyword>
<protein>
    <submittedName>
        <fullName evidence="2">Nonribosomal peptide synthetase MxcG</fullName>
    </submittedName>
</protein>
<evidence type="ECO:0000313" key="2">
    <source>
        <dbReference type="EMBL" id="SNX46386.1"/>
    </source>
</evidence>
<evidence type="ECO:0000313" key="3">
    <source>
        <dbReference type="Proteomes" id="UP000219042"/>
    </source>
</evidence>
<accession>A0A240ECV6</accession>
<feature type="domain" description="Condensation" evidence="1">
    <location>
        <begin position="7"/>
        <end position="433"/>
    </location>
</feature>
<dbReference type="InterPro" id="IPR023213">
    <property type="entry name" value="CAT-like_dom_sf"/>
</dbReference>
<dbReference type="OrthoDB" id="9757559at2"/>
<dbReference type="InterPro" id="IPR001242">
    <property type="entry name" value="Condensation_dom"/>
</dbReference>
<dbReference type="GO" id="GO:0044550">
    <property type="term" value="P:secondary metabolite biosynthetic process"/>
    <property type="evidence" value="ECO:0007669"/>
    <property type="project" value="TreeGrafter"/>
</dbReference>
<dbReference type="SUPFAM" id="SSF52777">
    <property type="entry name" value="CoA-dependent acyltransferases"/>
    <property type="match status" value="2"/>
</dbReference>